<accession>A0A2S7TAF5</accession>
<comment type="caution">
    <text evidence="3">The sequence shown here is derived from an EMBL/GenBank/DDBJ whole genome shotgun (WGS) entry which is preliminary data.</text>
</comment>
<dbReference type="Proteomes" id="UP000239366">
    <property type="component" value="Unassembled WGS sequence"/>
</dbReference>
<gene>
    <name evidence="3" type="ORF">BST99_12970</name>
</gene>
<dbReference type="EMBL" id="MQVX01000001">
    <property type="protein sequence ID" value="PQJ16505.1"/>
    <property type="molecule type" value="Genomic_DNA"/>
</dbReference>
<reference evidence="4" key="1">
    <citation type="submission" date="2016-11" db="EMBL/GenBank/DDBJ databases">
        <title>Trade-off between light-utilization and light-protection in marine flavobacteria.</title>
        <authorList>
            <person name="Kumagai Y."/>
            <person name="Yoshizawa S."/>
            <person name="Kogure K."/>
        </authorList>
    </citation>
    <scope>NUCLEOTIDE SEQUENCE [LARGE SCALE GENOMIC DNA]</scope>
    <source>
        <strain evidence="4">SG-18</strain>
    </source>
</reference>
<evidence type="ECO:0000259" key="2">
    <source>
        <dbReference type="PROSITE" id="PS51782"/>
    </source>
</evidence>
<protein>
    <recommendedName>
        <fullName evidence="2">LysM domain-containing protein</fullName>
    </recommendedName>
</protein>
<name>A0A2S7TAF5_9FLAO</name>
<evidence type="ECO:0000256" key="1">
    <source>
        <dbReference type="SAM" id="SignalP"/>
    </source>
</evidence>
<dbReference type="OrthoDB" id="936124at2"/>
<feature type="signal peptide" evidence="1">
    <location>
        <begin position="1"/>
        <end position="20"/>
    </location>
</feature>
<evidence type="ECO:0000313" key="4">
    <source>
        <dbReference type="Proteomes" id="UP000239366"/>
    </source>
</evidence>
<keyword evidence="4" id="KW-1185">Reference proteome</keyword>
<evidence type="ECO:0000313" key="3">
    <source>
        <dbReference type="EMBL" id="PQJ16505.1"/>
    </source>
</evidence>
<feature type="chain" id="PRO_5015466127" description="LysM domain-containing protein" evidence="1">
    <location>
        <begin position="21"/>
        <end position="196"/>
    </location>
</feature>
<feature type="domain" description="LysM" evidence="2">
    <location>
        <begin position="25"/>
        <end position="75"/>
    </location>
</feature>
<dbReference type="InterPro" id="IPR018392">
    <property type="entry name" value="LysM"/>
</dbReference>
<organism evidence="3 4">
    <name type="scientific">Aureicoccus marinus</name>
    <dbReference type="NCBI Taxonomy" id="754435"/>
    <lineage>
        <taxon>Bacteria</taxon>
        <taxon>Pseudomonadati</taxon>
        <taxon>Bacteroidota</taxon>
        <taxon>Flavobacteriia</taxon>
        <taxon>Flavobacteriales</taxon>
        <taxon>Flavobacteriaceae</taxon>
        <taxon>Aureicoccus</taxon>
    </lineage>
</organism>
<sequence>MFKKLLSVLGICIPMVFVSAQEDYAVVEAQPGDGIFSILRKQGLNPGKYYGEFLELNQDKLVNGSNLKLGEEYKVPLAEDSFKQTVVKVQSKDSLEQPLFDKELAEINPISNKLSEAVIYLIAGNDLRNASDSIRSLSKEITERLARELMIHGAQVYLIESDRILEPDPVVISGLPEDKKLEAPMASFARWKSMWI</sequence>
<keyword evidence="1" id="KW-0732">Signal</keyword>
<proteinExistence type="predicted"/>
<dbReference type="AlphaFoldDB" id="A0A2S7TAF5"/>
<dbReference type="PROSITE" id="PS51782">
    <property type="entry name" value="LYSM"/>
    <property type="match status" value="1"/>
</dbReference>
<dbReference type="RefSeq" id="WP_105002177.1">
    <property type="nucleotide sequence ID" value="NZ_MQVX01000001.1"/>
</dbReference>